<feature type="region of interest" description="Disordered" evidence="2">
    <location>
        <begin position="107"/>
        <end position="130"/>
    </location>
</feature>
<comment type="caution">
    <text evidence="3">The sequence shown here is derived from an EMBL/GenBank/DDBJ whole genome shotgun (WGS) entry which is preliminary data.</text>
</comment>
<feature type="coiled-coil region" evidence="1">
    <location>
        <begin position="45"/>
        <end position="79"/>
    </location>
</feature>
<dbReference type="Proteomes" id="UP001275084">
    <property type="component" value="Unassembled WGS sequence"/>
</dbReference>
<accession>A0AAJ0HVS1</accession>
<evidence type="ECO:0000313" key="3">
    <source>
        <dbReference type="EMBL" id="KAK3363802.1"/>
    </source>
</evidence>
<gene>
    <name evidence="3" type="ORF">B0T25DRAFT_562783</name>
</gene>
<evidence type="ECO:0000256" key="1">
    <source>
        <dbReference type="SAM" id="Coils"/>
    </source>
</evidence>
<dbReference type="AlphaFoldDB" id="A0AAJ0HVS1"/>
<reference evidence="3" key="1">
    <citation type="journal article" date="2023" name="Mol. Phylogenet. Evol.">
        <title>Genome-scale phylogeny and comparative genomics of the fungal order Sordariales.</title>
        <authorList>
            <person name="Hensen N."/>
            <person name="Bonometti L."/>
            <person name="Westerberg I."/>
            <person name="Brannstrom I.O."/>
            <person name="Guillou S."/>
            <person name="Cros-Aarteil S."/>
            <person name="Calhoun S."/>
            <person name="Haridas S."/>
            <person name="Kuo A."/>
            <person name="Mondo S."/>
            <person name="Pangilinan J."/>
            <person name="Riley R."/>
            <person name="LaButti K."/>
            <person name="Andreopoulos B."/>
            <person name="Lipzen A."/>
            <person name="Chen C."/>
            <person name="Yan M."/>
            <person name="Daum C."/>
            <person name="Ng V."/>
            <person name="Clum A."/>
            <person name="Steindorff A."/>
            <person name="Ohm R.A."/>
            <person name="Martin F."/>
            <person name="Silar P."/>
            <person name="Natvig D.O."/>
            <person name="Lalanne C."/>
            <person name="Gautier V."/>
            <person name="Ament-Velasquez S.L."/>
            <person name="Kruys A."/>
            <person name="Hutchinson M.I."/>
            <person name="Powell A.J."/>
            <person name="Barry K."/>
            <person name="Miller A.N."/>
            <person name="Grigoriev I.V."/>
            <person name="Debuchy R."/>
            <person name="Gladieux P."/>
            <person name="Hiltunen Thoren M."/>
            <person name="Johannesson H."/>
        </authorList>
    </citation>
    <scope>NUCLEOTIDE SEQUENCE</scope>
    <source>
        <strain evidence="3">CBS 955.72</strain>
    </source>
</reference>
<name>A0AAJ0HVS1_9PEZI</name>
<proteinExistence type="predicted"/>
<reference evidence="3" key="2">
    <citation type="submission" date="2023-06" db="EMBL/GenBank/DDBJ databases">
        <authorList>
            <consortium name="Lawrence Berkeley National Laboratory"/>
            <person name="Haridas S."/>
            <person name="Hensen N."/>
            <person name="Bonometti L."/>
            <person name="Westerberg I."/>
            <person name="Brannstrom I.O."/>
            <person name="Guillou S."/>
            <person name="Cros-Aarteil S."/>
            <person name="Calhoun S."/>
            <person name="Kuo A."/>
            <person name="Mondo S."/>
            <person name="Pangilinan J."/>
            <person name="Riley R."/>
            <person name="Labutti K."/>
            <person name="Andreopoulos B."/>
            <person name="Lipzen A."/>
            <person name="Chen C."/>
            <person name="Yanf M."/>
            <person name="Daum C."/>
            <person name="Ng V."/>
            <person name="Clum A."/>
            <person name="Steindorff A."/>
            <person name="Ohm R."/>
            <person name="Martin F."/>
            <person name="Silar P."/>
            <person name="Natvig D."/>
            <person name="Lalanne C."/>
            <person name="Gautier V."/>
            <person name="Ament-Velasquez S.L."/>
            <person name="Kruys A."/>
            <person name="Hutchinson M.I."/>
            <person name="Powell A.J."/>
            <person name="Barry K."/>
            <person name="Miller A.N."/>
            <person name="Grigoriev I.V."/>
            <person name="Debuchy R."/>
            <person name="Gladieux P."/>
            <person name="Thoren M.H."/>
            <person name="Johannesson H."/>
        </authorList>
    </citation>
    <scope>NUCLEOTIDE SEQUENCE</scope>
    <source>
        <strain evidence="3">CBS 955.72</strain>
    </source>
</reference>
<dbReference type="EMBL" id="JAUIQD010000001">
    <property type="protein sequence ID" value="KAK3363802.1"/>
    <property type="molecule type" value="Genomic_DNA"/>
</dbReference>
<organism evidence="3 4">
    <name type="scientific">Lasiosphaeria hispida</name>
    <dbReference type="NCBI Taxonomy" id="260671"/>
    <lineage>
        <taxon>Eukaryota</taxon>
        <taxon>Fungi</taxon>
        <taxon>Dikarya</taxon>
        <taxon>Ascomycota</taxon>
        <taxon>Pezizomycotina</taxon>
        <taxon>Sordariomycetes</taxon>
        <taxon>Sordariomycetidae</taxon>
        <taxon>Sordariales</taxon>
        <taxon>Lasiosphaeriaceae</taxon>
        <taxon>Lasiosphaeria</taxon>
    </lineage>
</organism>
<keyword evidence="4" id="KW-1185">Reference proteome</keyword>
<feature type="compositionally biased region" description="Basic and acidic residues" evidence="2">
    <location>
        <begin position="121"/>
        <end position="130"/>
    </location>
</feature>
<protein>
    <submittedName>
        <fullName evidence="3">Uncharacterized protein</fullName>
    </submittedName>
</protein>
<keyword evidence="1" id="KW-0175">Coiled coil</keyword>
<evidence type="ECO:0000313" key="4">
    <source>
        <dbReference type="Proteomes" id="UP001275084"/>
    </source>
</evidence>
<evidence type="ECO:0000256" key="2">
    <source>
        <dbReference type="SAM" id="MobiDB-lite"/>
    </source>
</evidence>
<sequence>MDDKLPLQFVCPHNGPGWAPAIHLSFATIIRELQMLYHLEASQVRKRHRSTHDEADEELRELKRRNVAMEAQIRERVADRDRDMGVADRDRKALDLDRRALDRDRRAVDRDMRVAKRNAAKGREQLAKLQ</sequence>